<dbReference type="EMBL" id="BMHP01000001">
    <property type="protein sequence ID" value="GGD52466.1"/>
    <property type="molecule type" value="Genomic_DNA"/>
</dbReference>
<dbReference type="RefSeq" id="WP_188989220.1">
    <property type="nucleotide sequence ID" value="NZ_BMHP01000001.1"/>
</dbReference>
<evidence type="ECO:0000313" key="1">
    <source>
        <dbReference type="EMBL" id="GGD52466.1"/>
    </source>
</evidence>
<evidence type="ECO:0000313" key="2">
    <source>
        <dbReference type="Proteomes" id="UP000612456"/>
    </source>
</evidence>
<comment type="caution">
    <text evidence="1">The sequence shown here is derived from an EMBL/GenBank/DDBJ whole genome shotgun (WGS) entry which is preliminary data.</text>
</comment>
<protein>
    <submittedName>
        <fullName evidence="1">Uncharacterized protein</fullName>
    </submittedName>
</protein>
<organism evidence="1 2">
    <name type="scientific">Paenibacillus nasutitermitis</name>
    <dbReference type="NCBI Taxonomy" id="1652958"/>
    <lineage>
        <taxon>Bacteria</taxon>
        <taxon>Bacillati</taxon>
        <taxon>Bacillota</taxon>
        <taxon>Bacilli</taxon>
        <taxon>Bacillales</taxon>
        <taxon>Paenibacillaceae</taxon>
        <taxon>Paenibacillus</taxon>
    </lineage>
</organism>
<reference evidence="1" key="1">
    <citation type="journal article" date="2014" name="Int. J. Syst. Evol. Microbiol.">
        <title>Complete genome sequence of Corynebacterium casei LMG S-19264T (=DSM 44701T), isolated from a smear-ripened cheese.</title>
        <authorList>
            <consortium name="US DOE Joint Genome Institute (JGI-PGF)"/>
            <person name="Walter F."/>
            <person name="Albersmeier A."/>
            <person name="Kalinowski J."/>
            <person name="Ruckert C."/>
        </authorList>
    </citation>
    <scope>NUCLEOTIDE SEQUENCE</scope>
    <source>
        <strain evidence="1">CGMCC 1.15178</strain>
    </source>
</reference>
<keyword evidence="2" id="KW-1185">Reference proteome</keyword>
<dbReference type="Gene3D" id="2.130.10.10">
    <property type="entry name" value="YVTN repeat-like/Quinoprotein amine dehydrogenase"/>
    <property type="match status" value="1"/>
</dbReference>
<dbReference type="SUPFAM" id="SSF63825">
    <property type="entry name" value="YWTD domain"/>
    <property type="match status" value="1"/>
</dbReference>
<name>A0A916YN12_9BACL</name>
<gene>
    <name evidence="1" type="ORF">GCM10010911_07520</name>
</gene>
<proteinExistence type="predicted"/>
<reference evidence="1" key="2">
    <citation type="submission" date="2020-09" db="EMBL/GenBank/DDBJ databases">
        <authorList>
            <person name="Sun Q."/>
            <person name="Zhou Y."/>
        </authorList>
    </citation>
    <scope>NUCLEOTIDE SEQUENCE</scope>
    <source>
        <strain evidence="1">CGMCC 1.15178</strain>
    </source>
</reference>
<dbReference type="Proteomes" id="UP000612456">
    <property type="component" value="Unassembled WGS sequence"/>
</dbReference>
<dbReference type="InterPro" id="IPR015943">
    <property type="entry name" value="WD40/YVTN_repeat-like_dom_sf"/>
</dbReference>
<dbReference type="AlphaFoldDB" id="A0A916YN12"/>
<dbReference type="SUPFAM" id="SSF63829">
    <property type="entry name" value="Calcium-dependent phosphotriesterase"/>
    <property type="match status" value="1"/>
</dbReference>
<accession>A0A916YN12</accession>
<sequence length="600" mass="66405">MESLETLYSLEGRPCRNFTIFAYTNMIDPWDSKEKLVLANFTPGGIGSIIFIDSITGIGESFELPGDSGAWGLVNWNNEKLIVGTCSQYAYLHSFDLKTRTWAESLKAPNEKYFWDMVEGSDGMIYGGTWPGCSLMRYDPNHHTLENVGRVSDNPKNLYSRYLHAGLPGYIFITYGYDKAAISAFHMESGTFRDFGMPGYRVREVTDAFIALEKLDNERDLVFYHPDTFERISDDAGLAERLTPRAVLLPNGKPNRVKKLTDGRMAGIRGQDYFILDHPEQQVELRRIPVEAPPTAIHSMIADENGMIWGCTGLGQTIFSYDPATGAFWNSSGVCDAGGEVYGMQFAGGRLFMSAYVGGDHIVYDPKLPWDQLYNHNPKTLRPAGPDFIRPEGRSVIGPDGGFWTGWSAKYGTYGGALSRVDPDTLEVGIWADPVPEQQICGLTADDKYLYFTTNGGASGLAYKNVPNHFGVWSPEKGLVHLHRFEENVMAGNAVLAAGGRVFVGAGASIRIFDPITMSFVAERTIDDTCSWMVILSEKAMGVFSGNRLLVMDPDDLSIIHIIPTPGLVRTAVVTETQHLYFAVDAALYRCKVSELNPGR</sequence>